<dbReference type="Proteomes" id="UP001060085">
    <property type="component" value="Linkage Group LG08"/>
</dbReference>
<accession>A0ACB9ZJW5</accession>
<comment type="caution">
    <text evidence="1">The sequence shown here is derived from an EMBL/GenBank/DDBJ whole genome shotgun (WGS) entry which is preliminary data.</text>
</comment>
<organism evidence="1 2">
    <name type="scientific">Catharanthus roseus</name>
    <name type="common">Madagascar periwinkle</name>
    <name type="synonym">Vinca rosea</name>
    <dbReference type="NCBI Taxonomy" id="4058"/>
    <lineage>
        <taxon>Eukaryota</taxon>
        <taxon>Viridiplantae</taxon>
        <taxon>Streptophyta</taxon>
        <taxon>Embryophyta</taxon>
        <taxon>Tracheophyta</taxon>
        <taxon>Spermatophyta</taxon>
        <taxon>Magnoliopsida</taxon>
        <taxon>eudicotyledons</taxon>
        <taxon>Gunneridae</taxon>
        <taxon>Pentapetalae</taxon>
        <taxon>asterids</taxon>
        <taxon>lamiids</taxon>
        <taxon>Gentianales</taxon>
        <taxon>Apocynaceae</taxon>
        <taxon>Rauvolfioideae</taxon>
        <taxon>Vinceae</taxon>
        <taxon>Catharanthinae</taxon>
        <taxon>Catharanthus</taxon>
    </lineage>
</organism>
<keyword evidence="2" id="KW-1185">Reference proteome</keyword>
<dbReference type="EMBL" id="CM044708">
    <property type="protein sequence ID" value="KAI5647664.1"/>
    <property type="molecule type" value="Genomic_DNA"/>
</dbReference>
<evidence type="ECO:0000313" key="2">
    <source>
        <dbReference type="Proteomes" id="UP001060085"/>
    </source>
</evidence>
<proteinExistence type="predicted"/>
<sequence>MKGGKKRNSQEPPPSTPAKAGDGGGEKCANGQGNPTPFLNWTEKEGLTQNHKNLGKEAAAVAEKKQVVALDVSAGEEEGSEEEDDHVETLEIEGGEEADVEVVGTPKLAEGYYEIEAVRKKRVRKGQVQYLIKWRGWSEAANTWEPVDNLLSCSDYIHAFEESLKSGKKSARRRKRKSGSTQIQTKKKQQQCSPAAATYNVPARKYRLTEETISPPNDKGASNSDESDGSGMNDIELAKQVTENGVKPVSLRAEEMMDRNELNVKLSDLKGSSTVEKCQGQSQEATLLEQADHANGLENPDGVQSGRSTGAKKRKSGSVKRFKQETPIDSTENQQNVAANGSSCGINQNPDTGHIDSGIKSKTGDSKNMCAITEIIRPISYSSSLSNNILDISIAFKAKRADGTEVTIDNKFLKVHNPLLLISYYERNLRYTVT</sequence>
<reference evidence="2" key="1">
    <citation type="journal article" date="2023" name="Nat. Plants">
        <title>Single-cell RNA sequencing provides a high-resolution roadmap for understanding the multicellular compartmentation of specialized metabolism.</title>
        <authorList>
            <person name="Sun S."/>
            <person name="Shen X."/>
            <person name="Li Y."/>
            <person name="Li Y."/>
            <person name="Wang S."/>
            <person name="Li R."/>
            <person name="Zhang H."/>
            <person name="Shen G."/>
            <person name="Guo B."/>
            <person name="Wei J."/>
            <person name="Xu J."/>
            <person name="St-Pierre B."/>
            <person name="Chen S."/>
            <person name="Sun C."/>
        </authorList>
    </citation>
    <scope>NUCLEOTIDE SEQUENCE [LARGE SCALE GENOMIC DNA]</scope>
</reference>
<evidence type="ECO:0000313" key="1">
    <source>
        <dbReference type="EMBL" id="KAI5647664.1"/>
    </source>
</evidence>
<gene>
    <name evidence="1" type="ORF">M9H77_33669</name>
</gene>
<protein>
    <submittedName>
        <fullName evidence="1">Uncharacterized protein</fullName>
    </submittedName>
</protein>
<name>A0ACB9ZJW5_CATRO</name>